<organism evidence="1">
    <name type="scientific">uncultured Chloroflexota bacterium</name>
    <dbReference type="NCBI Taxonomy" id="166587"/>
    <lineage>
        <taxon>Bacteria</taxon>
        <taxon>Bacillati</taxon>
        <taxon>Chloroflexota</taxon>
        <taxon>environmental samples</taxon>
    </lineage>
</organism>
<proteinExistence type="predicted"/>
<dbReference type="AlphaFoldDB" id="A0A6J4JNA5"/>
<name>A0A6J4JNA5_9CHLR</name>
<reference evidence="1" key="1">
    <citation type="submission" date="2020-02" db="EMBL/GenBank/DDBJ databases">
        <authorList>
            <person name="Meier V. D."/>
        </authorList>
    </citation>
    <scope>NUCLEOTIDE SEQUENCE</scope>
    <source>
        <strain evidence="1">AVDCRST_MAG77</strain>
    </source>
</reference>
<evidence type="ECO:0000313" key="1">
    <source>
        <dbReference type="EMBL" id="CAA9283146.1"/>
    </source>
</evidence>
<protein>
    <submittedName>
        <fullName evidence="1">Uncharacterized protein</fullName>
    </submittedName>
</protein>
<gene>
    <name evidence="1" type="ORF">AVDCRST_MAG77-4041</name>
</gene>
<sequence>MQISRLPKPLVRRELGMLKDHVVVIEEGVEQPLALRVNASFAGYLAGMMAELVESPAAVESLAQRLSDTRLMPEARTIFRDMVCTARRRQGTLQTA</sequence>
<accession>A0A6J4JNA5</accession>
<dbReference type="EMBL" id="CADCTC010000212">
    <property type="protein sequence ID" value="CAA9283146.1"/>
    <property type="molecule type" value="Genomic_DNA"/>
</dbReference>